<sequence>MIKNEIIFHGIKKRQKHYHIAIFIMFVILAILVCLNVTIGEKNYTLAEVVSIILNGENNYIIMKLRLPRTIAGIFCGIAFAIAGNTFQTLLGNPLASPDIIGVSSGSTVAAVFCILFLNLNRGIVSIISVVAGLLAAFTIYKLSCKNGFSNSRLILTGIGAQAFFTALINWMVMRAAEYDVPTAMRWMAGNLNGITTDTLPLLVIVVILAFAIMIYCNQSIRSLELGERYATILGVNVSVVRTLLMFCSVVLIAFATSISGPIASIAFLSGPIATRICSNNQTNYTSSALIGAILVIAGDFIGQNLLPTRYPVGIVTGLLGAPYLVYLLIRQNKGGVI</sequence>
<evidence type="ECO:0000256" key="5">
    <source>
        <dbReference type="ARBA" id="ARBA00022692"/>
    </source>
</evidence>
<dbReference type="EMBL" id="CP043030">
    <property type="protein sequence ID" value="QFJ56405.1"/>
    <property type="molecule type" value="Genomic_DNA"/>
</dbReference>
<evidence type="ECO:0000313" key="12">
    <source>
        <dbReference type="Proteomes" id="UP000327030"/>
    </source>
</evidence>
<dbReference type="Proteomes" id="UP000327030">
    <property type="component" value="Chromosome PxyII"/>
</dbReference>
<evidence type="ECO:0000256" key="6">
    <source>
        <dbReference type="ARBA" id="ARBA00022989"/>
    </source>
</evidence>
<evidence type="ECO:0000256" key="1">
    <source>
        <dbReference type="ARBA" id="ARBA00004651"/>
    </source>
</evidence>
<feature type="transmembrane region" description="Helical" evidence="8">
    <location>
        <begin position="230"/>
        <end position="253"/>
    </location>
</feature>
<evidence type="ECO:0000313" key="11">
    <source>
        <dbReference type="Proteomes" id="UP000199428"/>
    </source>
</evidence>
<evidence type="ECO:0000256" key="2">
    <source>
        <dbReference type="ARBA" id="ARBA00007935"/>
    </source>
</evidence>
<feature type="transmembrane region" description="Helical" evidence="8">
    <location>
        <begin position="100"/>
        <end position="118"/>
    </location>
</feature>
<dbReference type="Pfam" id="PF01032">
    <property type="entry name" value="FecCD"/>
    <property type="match status" value="1"/>
</dbReference>
<dbReference type="SUPFAM" id="SSF81345">
    <property type="entry name" value="ABC transporter involved in vitamin B12 uptake, BtuC"/>
    <property type="match status" value="1"/>
</dbReference>
<feature type="transmembrane region" description="Helical" evidence="8">
    <location>
        <begin position="200"/>
        <end position="218"/>
    </location>
</feature>
<comment type="similarity">
    <text evidence="2">Belongs to the binding-protein-dependent transport system permease family. FecCD subfamily.</text>
</comment>
<evidence type="ECO:0000256" key="7">
    <source>
        <dbReference type="ARBA" id="ARBA00023136"/>
    </source>
</evidence>
<dbReference type="RefSeq" id="WP_028247883.1">
    <property type="nucleotide sequence ID" value="NZ_CP043030.1"/>
</dbReference>
<dbReference type="GO" id="GO:0022857">
    <property type="term" value="F:transmembrane transporter activity"/>
    <property type="evidence" value="ECO:0007669"/>
    <property type="project" value="InterPro"/>
</dbReference>
<dbReference type="KEGG" id="pxv:FXF36_15955"/>
<evidence type="ECO:0000313" key="9">
    <source>
        <dbReference type="EMBL" id="QFJ56405.1"/>
    </source>
</evidence>
<feature type="transmembrane region" description="Helical" evidence="8">
    <location>
        <begin position="20"/>
        <end position="39"/>
    </location>
</feature>
<dbReference type="CDD" id="cd06550">
    <property type="entry name" value="TM_ABC_iron-siderophores_like"/>
    <property type="match status" value="1"/>
</dbReference>
<proteinExistence type="inferred from homology"/>
<evidence type="ECO:0000256" key="8">
    <source>
        <dbReference type="SAM" id="Phobius"/>
    </source>
</evidence>
<protein>
    <submittedName>
        <fullName evidence="9">Iron ABC transporter permease</fullName>
    </submittedName>
    <submittedName>
        <fullName evidence="10">Iron complex transport system permease protein</fullName>
    </submittedName>
</protein>
<dbReference type="InterPro" id="IPR037294">
    <property type="entry name" value="ABC_BtuC-like"/>
</dbReference>
<dbReference type="GO" id="GO:0005886">
    <property type="term" value="C:plasma membrane"/>
    <property type="evidence" value="ECO:0007669"/>
    <property type="project" value="UniProtKB-SubCell"/>
</dbReference>
<gene>
    <name evidence="9" type="ORF">FXF36_15955</name>
    <name evidence="10" type="ORF">SAMN02910350_00695</name>
</gene>
<evidence type="ECO:0000313" key="10">
    <source>
        <dbReference type="EMBL" id="SCZ77359.1"/>
    </source>
</evidence>
<reference evidence="9" key="3">
    <citation type="journal article" date="2019" name="Appl. Environ. Microbiol.">
        <title>Comparative Genomics of Rumen Butyrivibrio spp. Uncovers a Continuum of Polysaccharide-Degrading Capabilities.</title>
        <authorList>
            <person name="Palevich N."/>
            <person name="Kelly W.J."/>
            <person name="Leahy S.C."/>
            <person name="Denman S."/>
            <person name="Altermann E."/>
            <person name="Rakonjac J."/>
            <person name="Attwood G.T."/>
        </authorList>
    </citation>
    <scope>NUCLEOTIDE SEQUENCE</scope>
    <source>
        <strain evidence="9">MA3014</strain>
    </source>
</reference>
<dbReference type="PANTHER" id="PTHR30472:SF24">
    <property type="entry name" value="FERRIC ENTEROBACTIN TRANSPORT SYSTEM PERMEASE PROTEIN FEPG"/>
    <property type="match status" value="1"/>
</dbReference>
<dbReference type="EMBL" id="FMWK01000003">
    <property type="protein sequence ID" value="SCZ77359.1"/>
    <property type="molecule type" value="Genomic_DNA"/>
</dbReference>
<keyword evidence="5 8" id="KW-0812">Transmembrane</keyword>
<reference evidence="10 11" key="1">
    <citation type="submission" date="2016-10" db="EMBL/GenBank/DDBJ databases">
        <authorList>
            <person name="de Groot N.N."/>
        </authorList>
    </citation>
    <scope>NUCLEOTIDE SEQUENCE [LARGE SCALE GENOMIC DNA]</scope>
    <source>
        <strain evidence="10 11">DSM 10317</strain>
    </source>
</reference>
<reference evidence="9" key="5">
    <citation type="journal article" date="2020" name="Genome Biol. Evol.">
        <title>Complete Genome Sequence of the Polysaccharide-Degrading Rumen Bacterium Pseudobutyrivibrio xylanivorans MA3014 Reveals an Incomplete Glycolytic Pathway.</title>
        <authorList>
            <person name="Palevich N."/>
            <person name="Maclean P.H."/>
            <person name="Kelly W.J."/>
            <person name="Leahy S.C."/>
            <person name="Rakonjac J."/>
            <person name="Attwood G.T."/>
        </authorList>
    </citation>
    <scope>NUCLEOTIDE SEQUENCE</scope>
    <source>
        <strain evidence="9">MA3014</strain>
    </source>
</reference>
<keyword evidence="3" id="KW-0813">Transport</keyword>
<feature type="transmembrane region" description="Helical" evidence="8">
    <location>
        <begin position="124"/>
        <end position="141"/>
    </location>
</feature>
<evidence type="ECO:0000256" key="3">
    <source>
        <dbReference type="ARBA" id="ARBA00022448"/>
    </source>
</evidence>
<keyword evidence="4" id="KW-1003">Cell membrane</keyword>
<organism evidence="10 11">
    <name type="scientific">Pseudobutyrivibrio xylanivorans</name>
    <dbReference type="NCBI Taxonomy" id="185007"/>
    <lineage>
        <taxon>Bacteria</taxon>
        <taxon>Bacillati</taxon>
        <taxon>Bacillota</taxon>
        <taxon>Clostridia</taxon>
        <taxon>Lachnospirales</taxon>
        <taxon>Lachnospiraceae</taxon>
        <taxon>Pseudobutyrivibrio</taxon>
    </lineage>
</organism>
<keyword evidence="7 8" id="KW-0472">Membrane</keyword>
<feature type="transmembrane region" description="Helical" evidence="8">
    <location>
        <begin position="259"/>
        <end position="277"/>
    </location>
</feature>
<feature type="transmembrane region" description="Helical" evidence="8">
    <location>
        <begin position="289"/>
        <end position="307"/>
    </location>
</feature>
<keyword evidence="6 8" id="KW-1133">Transmembrane helix</keyword>
<feature type="transmembrane region" description="Helical" evidence="8">
    <location>
        <begin position="313"/>
        <end position="330"/>
    </location>
</feature>
<dbReference type="Proteomes" id="UP000199428">
    <property type="component" value="Unassembled WGS sequence"/>
</dbReference>
<dbReference type="AlphaFoldDB" id="A0A1G5RVL0"/>
<feature type="transmembrane region" description="Helical" evidence="8">
    <location>
        <begin position="70"/>
        <end position="88"/>
    </location>
</feature>
<dbReference type="PANTHER" id="PTHR30472">
    <property type="entry name" value="FERRIC ENTEROBACTIN TRANSPORT SYSTEM PERMEASE PROTEIN"/>
    <property type="match status" value="1"/>
</dbReference>
<accession>A0A1G5RVL0</accession>
<reference evidence="12" key="4">
    <citation type="submission" date="2019-08" db="EMBL/GenBank/DDBJ databases">
        <title>Complete Genome Sequence of the Polysaccharide-Degrading Rumen Bacterium Pseudobutyrivibrio xylanivorans MA3014.</title>
        <authorList>
            <person name="Palevich N."/>
            <person name="Maclean P.H."/>
            <person name="Kelly W.J."/>
            <person name="Leahy S.C."/>
            <person name="Rakonjac J."/>
            <person name="Attwood G.T."/>
        </authorList>
    </citation>
    <scope>NUCLEOTIDE SEQUENCE [LARGE SCALE GENOMIC DNA]</scope>
    <source>
        <strain evidence="12">MA3014</strain>
    </source>
</reference>
<name>A0A1G5RVL0_PSEXY</name>
<comment type="subcellular location">
    <subcellularLocation>
        <location evidence="1">Cell membrane</location>
        <topology evidence="1">Multi-pass membrane protein</topology>
    </subcellularLocation>
</comment>
<evidence type="ECO:0000256" key="4">
    <source>
        <dbReference type="ARBA" id="ARBA00022475"/>
    </source>
</evidence>
<dbReference type="GO" id="GO:0033214">
    <property type="term" value="P:siderophore-iron import into cell"/>
    <property type="evidence" value="ECO:0007669"/>
    <property type="project" value="TreeGrafter"/>
</dbReference>
<reference evidence="9" key="2">
    <citation type="journal article" date="2018" name="Nat. Biotechnol.">
        <title>Cultivation and sequencing of rumen microbiome members from the Hungate1000 Collection.</title>
        <authorList>
            <consortium name="Hungate1000 project collaborators"/>
            <person name="Seshadri R."/>
            <person name="Leahy S.C."/>
            <person name="Attwood G.T."/>
            <person name="Teh K.H."/>
            <person name="Lambie S.C."/>
            <person name="Cookson A.L."/>
            <person name="Eloe-Fadrosh E.A."/>
            <person name="Pavlopoulos G.A."/>
            <person name="Hadjithomas M."/>
            <person name="Varghese N.J."/>
            <person name="Paez-Espino D."/>
            <person name="Perry R."/>
            <person name="Henderson G."/>
            <person name="Creevey C.J."/>
            <person name="Terrapon N."/>
            <person name="Lapebie P."/>
            <person name="Drula E."/>
            <person name="Lombard V."/>
            <person name="Rubin E."/>
            <person name="Kyrpides N.C."/>
            <person name="Henrissat B."/>
            <person name="Woyke T."/>
            <person name="Ivanova N.N."/>
            <person name="Kelly W.J."/>
        </authorList>
    </citation>
    <scope>NUCLEOTIDE SEQUENCE</scope>
    <source>
        <strain evidence="9">MA3014</strain>
    </source>
</reference>
<dbReference type="InterPro" id="IPR000522">
    <property type="entry name" value="ABC_transptr_permease_BtuC"/>
</dbReference>
<dbReference type="Gene3D" id="1.10.3470.10">
    <property type="entry name" value="ABC transporter involved in vitamin B12 uptake, BtuC"/>
    <property type="match status" value="1"/>
</dbReference>
<feature type="transmembrane region" description="Helical" evidence="8">
    <location>
        <begin position="153"/>
        <end position="173"/>
    </location>
</feature>
<dbReference type="OrthoDB" id="9792889at2"/>